<gene>
    <name evidence="6" type="ORF">SAMN05660236_3527</name>
</gene>
<dbReference type="STRING" id="688867.SAMN05660236_3527"/>
<dbReference type="GO" id="GO:0000271">
    <property type="term" value="P:polysaccharide biosynthetic process"/>
    <property type="evidence" value="ECO:0007669"/>
    <property type="project" value="TreeGrafter"/>
</dbReference>
<dbReference type="Gene3D" id="3.90.1150.10">
    <property type="entry name" value="Aspartate Aminotransferase, domain 1"/>
    <property type="match status" value="1"/>
</dbReference>
<evidence type="ECO:0000256" key="4">
    <source>
        <dbReference type="PIRSR" id="PIRSR000390-2"/>
    </source>
</evidence>
<dbReference type="InterPro" id="IPR015424">
    <property type="entry name" value="PyrdxlP-dep_Trfase"/>
</dbReference>
<feature type="active site" description="Proton acceptor" evidence="3">
    <location>
        <position position="189"/>
    </location>
</feature>
<dbReference type="Pfam" id="PF01041">
    <property type="entry name" value="DegT_DnrJ_EryC1"/>
    <property type="match status" value="1"/>
</dbReference>
<protein>
    <submittedName>
        <fullName evidence="6">dTDP-4-amino-4,6-dideoxygalactose transaminase</fullName>
    </submittedName>
</protein>
<dbReference type="CDD" id="cd00616">
    <property type="entry name" value="AHBA_syn"/>
    <property type="match status" value="1"/>
</dbReference>
<reference evidence="6 7" key="1">
    <citation type="submission" date="2017-02" db="EMBL/GenBank/DDBJ databases">
        <authorList>
            <person name="Peterson S.W."/>
        </authorList>
    </citation>
    <scope>NUCLEOTIDE SEQUENCE [LARGE SCALE GENOMIC DNA]</scope>
    <source>
        <strain evidence="6 7">DSM 25262</strain>
    </source>
</reference>
<evidence type="ECO:0000313" key="7">
    <source>
        <dbReference type="Proteomes" id="UP000190961"/>
    </source>
</evidence>
<dbReference type="RefSeq" id="WP_079688039.1">
    <property type="nucleotide sequence ID" value="NZ_FUZU01000002.1"/>
</dbReference>
<keyword evidence="7" id="KW-1185">Reference proteome</keyword>
<dbReference type="PANTHER" id="PTHR30244">
    <property type="entry name" value="TRANSAMINASE"/>
    <property type="match status" value="1"/>
</dbReference>
<dbReference type="InterPro" id="IPR015421">
    <property type="entry name" value="PyrdxlP-dep_Trfase_major"/>
</dbReference>
<dbReference type="AlphaFoldDB" id="A0A1T5LMI7"/>
<accession>A0A1T5LMI7</accession>
<dbReference type="GO" id="GO:0008483">
    <property type="term" value="F:transaminase activity"/>
    <property type="evidence" value="ECO:0007669"/>
    <property type="project" value="TreeGrafter"/>
</dbReference>
<dbReference type="OrthoDB" id="9804264at2"/>
<evidence type="ECO:0000256" key="1">
    <source>
        <dbReference type="ARBA" id="ARBA00022898"/>
    </source>
</evidence>
<evidence type="ECO:0000313" key="6">
    <source>
        <dbReference type="EMBL" id="SKC77170.1"/>
    </source>
</evidence>
<dbReference type="EMBL" id="FUZU01000002">
    <property type="protein sequence ID" value="SKC77170.1"/>
    <property type="molecule type" value="Genomic_DNA"/>
</dbReference>
<evidence type="ECO:0000256" key="3">
    <source>
        <dbReference type="PIRSR" id="PIRSR000390-1"/>
    </source>
</evidence>
<evidence type="ECO:0000256" key="2">
    <source>
        <dbReference type="ARBA" id="ARBA00037999"/>
    </source>
</evidence>
<dbReference type="PIRSF" id="PIRSF000390">
    <property type="entry name" value="PLP_StrS"/>
    <property type="match status" value="1"/>
</dbReference>
<sequence>MNNPRIPFLSLDLQHNTVKQEIQAAIQRVYDSNWFILGKEVEAFEKEYAAYNKMSFCVGVGNGLDALTMSLLACGIETGDEVIVPAHTYLATWLAITRTGATIVPVEPDENTFNIDVSRIEAAITARTKAILPVHLYGQACDMTAIMEQAEQHNLFVIEDNAQAQGARWLQNLTGSFGHVNATSFYPTKNLGALGDGGAVTTPNEDKAQFVKQFRNYGLAEKNIAVRSGINSRLDEVQAAVLRIKLKHLDEWNEQRRQIASLYLEQLNGIGDIVLPLSDKEAYHVYHLFVIRTEHRDRLQKHLANAAIETMIHYPIPPHLQQSYSGLHFKKGEFPLTEKIANTSLSLPLWPGMTSADVERIGDEIKVFFLR</sequence>
<name>A0A1T5LMI7_9BACT</name>
<dbReference type="SUPFAM" id="SSF53383">
    <property type="entry name" value="PLP-dependent transferases"/>
    <property type="match status" value="1"/>
</dbReference>
<dbReference type="GO" id="GO:0030170">
    <property type="term" value="F:pyridoxal phosphate binding"/>
    <property type="evidence" value="ECO:0007669"/>
    <property type="project" value="TreeGrafter"/>
</dbReference>
<evidence type="ECO:0000256" key="5">
    <source>
        <dbReference type="RuleBase" id="RU004508"/>
    </source>
</evidence>
<dbReference type="PANTHER" id="PTHR30244:SF36">
    <property type="entry name" value="3-OXO-GLUCOSE-6-PHOSPHATE:GLUTAMATE AMINOTRANSFERASE"/>
    <property type="match status" value="1"/>
</dbReference>
<organism evidence="6 7">
    <name type="scientific">Ohtaekwangia koreensis</name>
    <dbReference type="NCBI Taxonomy" id="688867"/>
    <lineage>
        <taxon>Bacteria</taxon>
        <taxon>Pseudomonadati</taxon>
        <taxon>Bacteroidota</taxon>
        <taxon>Cytophagia</taxon>
        <taxon>Cytophagales</taxon>
        <taxon>Fulvivirgaceae</taxon>
        <taxon>Ohtaekwangia</taxon>
    </lineage>
</organism>
<comment type="similarity">
    <text evidence="2 5">Belongs to the DegT/DnrJ/EryC1 family.</text>
</comment>
<feature type="modified residue" description="N6-(pyridoxal phosphate)lysine" evidence="4">
    <location>
        <position position="189"/>
    </location>
</feature>
<dbReference type="Gene3D" id="3.40.640.10">
    <property type="entry name" value="Type I PLP-dependent aspartate aminotransferase-like (Major domain)"/>
    <property type="match status" value="1"/>
</dbReference>
<dbReference type="InterPro" id="IPR000653">
    <property type="entry name" value="DegT/StrS_aminotransferase"/>
</dbReference>
<dbReference type="Proteomes" id="UP000190961">
    <property type="component" value="Unassembled WGS sequence"/>
</dbReference>
<proteinExistence type="inferred from homology"/>
<keyword evidence="1 4" id="KW-0663">Pyridoxal phosphate</keyword>
<dbReference type="InterPro" id="IPR015422">
    <property type="entry name" value="PyrdxlP-dep_Trfase_small"/>
</dbReference>